<evidence type="ECO:0000256" key="3">
    <source>
        <dbReference type="ARBA" id="ARBA00023235"/>
    </source>
</evidence>
<evidence type="ECO:0000256" key="1">
    <source>
        <dbReference type="ARBA" id="ARBA00008031"/>
    </source>
</evidence>
<dbReference type="SFLD" id="SFLDS00001">
    <property type="entry name" value="Enolase"/>
    <property type="match status" value="1"/>
</dbReference>
<keyword evidence="3" id="KW-0413">Isomerase</keyword>
<comment type="caution">
    <text evidence="5">The sequence shown here is derived from an EMBL/GenBank/DDBJ whole genome shotgun (WGS) entry which is preliminary data.</text>
</comment>
<feature type="domain" description="Mandelate racemase/muconate lactonizing enzyme C-terminal" evidence="4">
    <location>
        <begin position="139"/>
        <end position="236"/>
    </location>
</feature>
<dbReference type="PANTHER" id="PTHR48073">
    <property type="entry name" value="O-SUCCINYLBENZOATE SYNTHASE-RELATED"/>
    <property type="match status" value="1"/>
</dbReference>
<gene>
    <name evidence="5" type="ORF">EV675_4785</name>
</gene>
<evidence type="ECO:0000313" key="6">
    <source>
        <dbReference type="Proteomes" id="UP000292445"/>
    </source>
</evidence>
<organism evidence="5 6">
    <name type="scientific">Pigmentiphaga kullae</name>
    <dbReference type="NCBI Taxonomy" id="151784"/>
    <lineage>
        <taxon>Bacteria</taxon>
        <taxon>Pseudomonadati</taxon>
        <taxon>Pseudomonadota</taxon>
        <taxon>Betaproteobacteria</taxon>
        <taxon>Burkholderiales</taxon>
        <taxon>Alcaligenaceae</taxon>
        <taxon>Pigmentiphaga</taxon>
    </lineage>
</organism>
<dbReference type="SMART" id="SM00922">
    <property type="entry name" value="MR_MLE"/>
    <property type="match status" value="1"/>
</dbReference>
<dbReference type="PANTHER" id="PTHR48073:SF2">
    <property type="entry name" value="O-SUCCINYLBENZOATE SYNTHASE"/>
    <property type="match status" value="1"/>
</dbReference>
<dbReference type="SUPFAM" id="SSF54826">
    <property type="entry name" value="Enolase N-terminal domain-like"/>
    <property type="match status" value="1"/>
</dbReference>
<dbReference type="SUPFAM" id="SSF51604">
    <property type="entry name" value="Enolase C-terminal domain-like"/>
    <property type="match status" value="1"/>
</dbReference>
<protein>
    <submittedName>
        <fullName evidence="5">L-alanine-DL-glutamate epimerase-like enolase superfamily enzyme</fullName>
    </submittedName>
</protein>
<dbReference type="EMBL" id="SGXC01000003">
    <property type="protein sequence ID" value="RZS78144.1"/>
    <property type="molecule type" value="Genomic_DNA"/>
</dbReference>
<sequence length="368" mass="39713">MKIARWSLDFYRLAYRRQVVWANAIEDAGVYALLRVESDDGLAGMAEGTVKATWSGVSPASLAAAFRDLVMPAAAGLDVSDPATLRQALAPLPENRLAKGMLETACWMLRAARARQPLWQFWGGTPEVEVTWTVTRQPPEVMARDAAGAAERHGIRAFKIKGGQGMDVDRRALRAIRRAVGDDAVFNVDANSAYAPDEAAGYLRLLEDEGVVTAEDPCPLRPDAHFEALQRGTSLPILVDSPCATAADAALFLERGARSLSAKPGRIGMTETLAIGALARKYGARVATGIYAESALGTLINLQQAAAVPADDCAFAAEQTFFLTLAEQIVPAEPVIRRGRVALPPSPCLDDWIDRERLERHRLPVSVS</sequence>
<dbReference type="InterPro" id="IPR029065">
    <property type="entry name" value="Enolase_C-like"/>
</dbReference>
<dbReference type="InterPro" id="IPR029017">
    <property type="entry name" value="Enolase-like_N"/>
</dbReference>
<dbReference type="OrthoDB" id="9775391at2"/>
<keyword evidence="2" id="KW-0479">Metal-binding</keyword>
<accession>A0A4Q7N856</accession>
<dbReference type="InterPro" id="IPR013341">
    <property type="entry name" value="Mandelate_racemase_N_dom"/>
</dbReference>
<dbReference type="Pfam" id="PF02746">
    <property type="entry name" value="MR_MLE_N"/>
    <property type="match status" value="1"/>
</dbReference>
<dbReference type="GO" id="GO:0006518">
    <property type="term" value="P:peptide metabolic process"/>
    <property type="evidence" value="ECO:0007669"/>
    <property type="project" value="UniProtKB-ARBA"/>
</dbReference>
<dbReference type="SFLD" id="SFLDG00180">
    <property type="entry name" value="muconate_cycloisomerase"/>
    <property type="match status" value="1"/>
</dbReference>
<dbReference type="InterPro" id="IPR013342">
    <property type="entry name" value="Mandelate_racemase_C"/>
</dbReference>
<dbReference type="GO" id="GO:0016854">
    <property type="term" value="F:racemase and epimerase activity"/>
    <property type="evidence" value="ECO:0007669"/>
    <property type="project" value="UniProtKB-ARBA"/>
</dbReference>
<dbReference type="RefSeq" id="WP_130360687.1">
    <property type="nucleotide sequence ID" value="NZ_SGXC01000003.1"/>
</dbReference>
<dbReference type="AlphaFoldDB" id="A0A4Q7N856"/>
<evidence type="ECO:0000256" key="2">
    <source>
        <dbReference type="ARBA" id="ARBA00022723"/>
    </source>
</evidence>
<name>A0A4Q7N856_9BURK</name>
<dbReference type="Gene3D" id="3.20.20.120">
    <property type="entry name" value="Enolase-like C-terminal domain"/>
    <property type="match status" value="1"/>
</dbReference>
<comment type="similarity">
    <text evidence="1">Belongs to the mandelate racemase/muconate lactonizing enzyme family.</text>
</comment>
<dbReference type="Gene3D" id="3.30.390.10">
    <property type="entry name" value="Enolase-like, N-terminal domain"/>
    <property type="match status" value="1"/>
</dbReference>
<keyword evidence="6" id="KW-1185">Reference proteome</keyword>
<dbReference type="InterPro" id="IPR036849">
    <property type="entry name" value="Enolase-like_C_sf"/>
</dbReference>
<dbReference type="GO" id="GO:0046872">
    <property type="term" value="F:metal ion binding"/>
    <property type="evidence" value="ECO:0007669"/>
    <property type="project" value="UniProtKB-KW"/>
</dbReference>
<reference evidence="5 6" key="1">
    <citation type="submission" date="2019-02" db="EMBL/GenBank/DDBJ databases">
        <title>Genomic Encyclopedia of Type Strains, Phase IV (KMG-IV): sequencing the most valuable type-strain genomes for metagenomic binning, comparative biology and taxonomic classification.</title>
        <authorList>
            <person name="Goeker M."/>
        </authorList>
    </citation>
    <scope>NUCLEOTIDE SEQUENCE [LARGE SCALE GENOMIC DNA]</scope>
    <source>
        <strain evidence="5 6">K24</strain>
    </source>
</reference>
<evidence type="ECO:0000313" key="5">
    <source>
        <dbReference type="EMBL" id="RZS78144.1"/>
    </source>
</evidence>
<dbReference type="Proteomes" id="UP000292445">
    <property type="component" value="Unassembled WGS sequence"/>
</dbReference>
<evidence type="ECO:0000259" key="4">
    <source>
        <dbReference type="SMART" id="SM00922"/>
    </source>
</evidence>
<dbReference type="Pfam" id="PF13378">
    <property type="entry name" value="MR_MLE_C"/>
    <property type="match status" value="1"/>
</dbReference>
<proteinExistence type="inferred from homology"/>